<dbReference type="GO" id="GO:0015995">
    <property type="term" value="P:chlorophyll biosynthetic process"/>
    <property type="evidence" value="ECO:0007669"/>
    <property type="project" value="InterPro"/>
</dbReference>
<dbReference type="CDD" id="cd21123">
    <property type="entry name" value="SPASM_MftC-like"/>
    <property type="match status" value="1"/>
</dbReference>
<gene>
    <name evidence="6" type="ORF">MNBD_NITROSPINAE01-1962</name>
</gene>
<dbReference type="Gene3D" id="1.10.8.550">
    <property type="entry name" value="Proto-chlorophyllide reductase 57 kD subunit B"/>
    <property type="match status" value="3"/>
</dbReference>
<dbReference type="EMBL" id="UOGC01000082">
    <property type="protein sequence ID" value="VAX18970.1"/>
    <property type="molecule type" value="Genomic_DNA"/>
</dbReference>
<dbReference type="AlphaFoldDB" id="A0A3B1C7X0"/>
<evidence type="ECO:0000256" key="1">
    <source>
        <dbReference type="ARBA" id="ARBA00022691"/>
    </source>
</evidence>
<dbReference type="Pfam" id="PF08369">
    <property type="entry name" value="PCP_red"/>
    <property type="match status" value="3"/>
</dbReference>
<sequence>MFVPYAISWNLTSRCNLNCGHCYIDAGGRMDGGSAELSTAECLDIVSQIADVNSGAVLILTGGEPLARKDIYEIAAHGALLGLMVVVGTNGTLLNSDTVARLKEAGVTGIGVSIDSLDSKKHDDFRGMPGALAKSMEGISIARDAGLGVQVQTTPMKNNLDEIPLIAEWAHRMGARVFNLFFLVCTGRGEEMADISPDEYERVLKWAAKERDSFPGMMIRPKCAPHFKRILHQENPDNHLLKTYIAACRAGTHYARITPEGKMTPCPYMDNVAGDLKTDKFSEVWENSEVLTRYRTPEYGGKCGLCQYRLLCGGCRARALATVGDDMGEDQWCVYEPLGQEEAIVNVDTQAKFGVEEKESVKWSEDALEVMEKIPFFARKIVKLGVEKRAVEDGLELITPEVIRKAAPSPVMFDRVKKMGNSADTADKTKIPWDDEALARVENAPEFVRPGIKKLMPKRARERGKDRITTEFLTEIRDESMMLATRRMKSLGFSELKMDAWNEAKEKFKKSPDKQKVIDKISGFLGNRPEKNSAIIEKFGSFFSDDTGEKLGWTEDARARLDKAPSFARPMAKKAIEGYARKNGFKYVTEEAVEGAMADMPFGQMGK</sequence>
<dbReference type="SFLD" id="SFLDG01386">
    <property type="entry name" value="main_SPASM_domain-containing"/>
    <property type="match status" value="1"/>
</dbReference>
<feature type="domain" description="Radical SAM core" evidence="5">
    <location>
        <begin position="1"/>
        <end position="215"/>
    </location>
</feature>
<keyword evidence="4" id="KW-0411">Iron-sulfur</keyword>
<keyword evidence="2" id="KW-0479">Metal-binding</keyword>
<evidence type="ECO:0000259" key="5">
    <source>
        <dbReference type="PROSITE" id="PS51918"/>
    </source>
</evidence>
<dbReference type="Pfam" id="PF13186">
    <property type="entry name" value="SPASM"/>
    <property type="match status" value="1"/>
</dbReference>
<name>A0A3B1C7X0_9ZZZZ</name>
<protein>
    <submittedName>
        <fullName evidence="6">Radical SAM domain heme biosynthesis protein</fullName>
    </submittedName>
</protein>
<dbReference type="Pfam" id="PF04055">
    <property type="entry name" value="Radical_SAM"/>
    <property type="match status" value="1"/>
</dbReference>
<dbReference type="Gene3D" id="3.20.20.70">
    <property type="entry name" value="Aldolase class I"/>
    <property type="match status" value="1"/>
</dbReference>
<evidence type="ECO:0000256" key="2">
    <source>
        <dbReference type="ARBA" id="ARBA00022723"/>
    </source>
</evidence>
<dbReference type="PROSITE" id="PS51918">
    <property type="entry name" value="RADICAL_SAM"/>
    <property type="match status" value="1"/>
</dbReference>
<dbReference type="InterPro" id="IPR013785">
    <property type="entry name" value="Aldolase_TIM"/>
</dbReference>
<dbReference type="GO" id="GO:0051536">
    <property type="term" value="F:iron-sulfur cluster binding"/>
    <property type="evidence" value="ECO:0007669"/>
    <property type="project" value="UniProtKB-KW"/>
</dbReference>
<dbReference type="InterPro" id="IPR042298">
    <property type="entry name" value="P-CP_red_C"/>
</dbReference>
<evidence type="ECO:0000256" key="4">
    <source>
        <dbReference type="ARBA" id="ARBA00023014"/>
    </source>
</evidence>
<dbReference type="SUPFAM" id="SSF102114">
    <property type="entry name" value="Radical SAM enzymes"/>
    <property type="match status" value="1"/>
</dbReference>
<dbReference type="InterPro" id="IPR023885">
    <property type="entry name" value="4Fe4S-binding_SPASM_dom"/>
</dbReference>
<dbReference type="GO" id="GO:0046872">
    <property type="term" value="F:metal ion binding"/>
    <property type="evidence" value="ECO:0007669"/>
    <property type="project" value="UniProtKB-KW"/>
</dbReference>
<dbReference type="InterPro" id="IPR050377">
    <property type="entry name" value="Radical_SAM_PqqE_MftC-like"/>
</dbReference>
<dbReference type="SFLD" id="SFLDS00029">
    <property type="entry name" value="Radical_SAM"/>
    <property type="match status" value="1"/>
</dbReference>
<dbReference type="PANTHER" id="PTHR11228:SF7">
    <property type="entry name" value="PQQA PEPTIDE CYCLASE"/>
    <property type="match status" value="1"/>
</dbReference>
<proteinExistence type="predicted"/>
<dbReference type="InterPro" id="IPR006638">
    <property type="entry name" value="Elp3/MiaA/NifB-like_rSAM"/>
</dbReference>
<dbReference type="GO" id="GO:0016491">
    <property type="term" value="F:oxidoreductase activity"/>
    <property type="evidence" value="ECO:0007669"/>
    <property type="project" value="InterPro"/>
</dbReference>
<evidence type="ECO:0000313" key="6">
    <source>
        <dbReference type="EMBL" id="VAX18970.1"/>
    </source>
</evidence>
<keyword evidence="3" id="KW-0408">Iron</keyword>
<dbReference type="SMART" id="SM00729">
    <property type="entry name" value="Elp3"/>
    <property type="match status" value="1"/>
</dbReference>
<dbReference type="CDD" id="cd01335">
    <property type="entry name" value="Radical_SAM"/>
    <property type="match status" value="1"/>
</dbReference>
<dbReference type="InterPro" id="IPR058240">
    <property type="entry name" value="rSAM_sf"/>
</dbReference>
<reference evidence="6" key="1">
    <citation type="submission" date="2018-06" db="EMBL/GenBank/DDBJ databases">
        <authorList>
            <person name="Zhirakovskaya E."/>
        </authorList>
    </citation>
    <scope>NUCLEOTIDE SEQUENCE</scope>
</reference>
<dbReference type="InterPro" id="IPR007197">
    <property type="entry name" value="rSAM"/>
</dbReference>
<dbReference type="NCBIfam" id="TIGR04085">
    <property type="entry name" value="rSAM_more_4Fe4S"/>
    <property type="match status" value="1"/>
</dbReference>
<organism evidence="6">
    <name type="scientific">hydrothermal vent metagenome</name>
    <dbReference type="NCBI Taxonomy" id="652676"/>
    <lineage>
        <taxon>unclassified sequences</taxon>
        <taxon>metagenomes</taxon>
        <taxon>ecological metagenomes</taxon>
    </lineage>
</organism>
<dbReference type="InterPro" id="IPR013580">
    <property type="entry name" value="LI-POR_suB-like_C"/>
</dbReference>
<evidence type="ECO:0000256" key="3">
    <source>
        <dbReference type="ARBA" id="ARBA00023004"/>
    </source>
</evidence>
<keyword evidence="1" id="KW-0949">S-adenosyl-L-methionine</keyword>
<dbReference type="PANTHER" id="PTHR11228">
    <property type="entry name" value="RADICAL SAM DOMAIN PROTEIN"/>
    <property type="match status" value="1"/>
</dbReference>
<dbReference type="SFLD" id="SFLDG01067">
    <property type="entry name" value="SPASM/twitch_domain_containing"/>
    <property type="match status" value="1"/>
</dbReference>
<dbReference type="GO" id="GO:0015979">
    <property type="term" value="P:photosynthesis"/>
    <property type="evidence" value="ECO:0007669"/>
    <property type="project" value="InterPro"/>
</dbReference>
<accession>A0A3B1C7X0</accession>